<gene>
    <name evidence="1" type="ORF">SNEC2469_LOCUS28072</name>
</gene>
<protein>
    <submittedName>
        <fullName evidence="1">Uncharacterized protein</fullName>
    </submittedName>
</protein>
<evidence type="ECO:0000313" key="2">
    <source>
        <dbReference type="Proteomes" id="UP000601435"/>
    </source>
</evidence>
<organism evidence="1 2">
    <name type="scientific">Symbiodinium necroappetens</name>
    <dbReference type="NCBI Taxonomy" id="1628268"/>
    <lineage>
        <taxon>Eukaryota</taxon>
        <taxon>Sar</taxon>
        <taxon>Alveolata</taxon>
        <taxon>Dinophyceae</taxon>
        <taxon>Suessiales</taxon>
        <taxon>Symbiodiniaceae</taxon>
        <taxon>Symbiodinium</taxon>
    </lineage>
</organism>
<feature type="non-terminal residue" evidence="1">
    <location>
        <position position="1"/>
    </location>
</feature>
<comment type="caution">
    <text evidence="1">The sequence shown here is derived from an EMBL/GenBank/DDBJ whole genome shotgun (WGS) entry which is preliminary data.</text>
</comment>
<feature type="non-terminal residue" evidence="1">
    <location>
        <position position="451"/>
    </location>
</feature>
<dbReference type="Proteomes" id="UP000601435">
    <property type="component" value="Unassembled WGS sequence"/>
</dbReference>
<accession>A0A813AJ66</accession>
<dbReference type="EMBL" id="CAJNJA010060193">
    <property type="protein sequence ID" value="CAE7870020.1"/>
    <property type="molecule type" value="Genomic_DNA"/>
</dbReference>
<name>A0A813AJ66_9DINO</name>
<proteinExistence type="predicted"/>
<evidence type="ECO:0000313" key="1">
    <source>
        <dbReference type="EMBL" id="CAE7870020.1"/>
    </source>
</evidence>
<sequence>QLAANQSSITALNTSLTTGLAAKANQSALDALQLEVQGKSTPASVDTKLASYSTTAAMNSAITSANNATLATVSSTYALRTITDQLALDRAAKLSGADVDMKIATALLDRPNTTDLTAAVNLKTTPADADQKVATALLTYVTRTALNAALALRDGRLDAAEASIASLQTAGLNALLAVRDGRLDAAEASITGLQTAGFQTSAEVAAPSPRPCCLMFSKACWTLRWACATSDWTAQRPTSWHAGPFASAADLDSLETSLQSSIDAVLAQLAVLAAGAMQNAPEWAGQTNLELLVGASTLRRLHVTAPLSISGRCHRSAAITAALAAFSNTAEVNGLIAAALAAPSTTAEMNSAIAAAVAGIDLSPYYTAAQTDAAITAPLVPVTLSNAPAWGANPPTWEPLKGANVLRNLHFAGALSAILQNNTDTLEIDCDSFEKAETYTQARFWDGQARR</sequence>
<keyword evidence="2" id="KW-1185">Reference proteome</keyword>
<reference evidence="1" key="1">
    <citation type="submission" date="2021-02" db="EMBL/GenBank/DDBJ databases">
        <authorList>
            <person name="Dougan E. K."/>
            <person name="Rhodes N."/>
            <person name="Thang M."/>
            <person name="Chan C."/>
        </authorList>
    </citation>
    <scope>NUCLEOTIDE SEQUENCE</scope>
</reference>
<dbReference type="AlphaFoldDB" id="A0A813AJ66"/>